<comment type="catalytic activity">
    <reaction evidence="4">
        <text>RNA(n) + ATP = RNA(n)-3'-adenine ribonucleotide + diphosphate</text>
        <dbReference type="Rhea" id="RHEA:11332"/>
        <dbReference type="Rhea" id="RHEA-COMP:14527"/>
        <dbReference type="Rhea" id="RHEA-COMP:17347"/>
        <dbReference type="ChEBI" id="CHEBI:30616"/>
        <dbReference type="ChEBI" id="CHEBI:33019"/>
        <dbReference type="ChEBI" id="CHEBI:140395"/>
        <dbReference type="ChEBI" id="CHEBI:173115"/>
        <dbReference type="EC" id="2.7.7.19"/>
    </reaction>
    <physiologicalReaction direction="left-to-right" evidence="4">
        <dbReference type="Rhea" id="RHEA:11333"/>
    </physiologicalReaction>
</comment>
<dbReference type="Proteomes" id="UP000230066">
    <property type="component" value="Unassembled WGS sequence"/>
</dbReference>
<name>A0A4E0S039_FASHE</name>
<dbReference type="AlphaFoldDB" id="A0A4E0S039"/>
<gene>
    <name evidence="6" type="ORF">D915_003932</name>
</gene>
<feature type="compositionally biased region" description="Low complexity" evidence="5">
    <location>
        <begin position="377"/>
        <end position="402"/>
    </location>
</feature>
<evidence type="ECO:0000256" key="4">
    <source>
        <dbReference type="ARBA" id="ARBA00047933"/>
    </source>
</evidence>
<evidence type="ECO:0000256" key="3">
    <source>
        <dbReference type="ARBA" id="ARBA00022679"/>
    </source>
</evidence>
<feature type="compositionally biased region" description="Acidic residues" evidence="5">
    <location>
        <begin position="72"/>
        <end position="81"/>
    </location>
</feature>
<evidence type="ECO:0000256" key="5">
    <source>
        <dbReference type="SAM" id="MobiDB-lite"/>
    </source>
</evidence>
<feature type="region of interest" description="Disordered" evidence="5">
    <location>
        <begin position="354"/>
        <end position="402"/>
    </location>
</feature>
<protein>
    <recommendedName>
        <fullName evidence="2">polynucleotide adenylyltransferase</fullName>
        <ecNumber evidence="2">2.7.7.19</ecNumber>
    </recommendedName>
</protein>
<evidence type="ECO:0000256" key="1">
    <source>
        <dbReference type="ARBA" id="ARBA00007631"/>
    </source>
</evidence>
<accession>A0A4E0S039</accession>
<organism evidence="6 7">
    <name type="scientific">Fasciola hepatica</name>
    <name type="common">Liver fluke</name>
    <dbReference type="NCBI Taxonomy" id="6192"/>
    <lineage>
        <taxon>Eukaryota</taxon>
        <taxon>Metazoa</taxon>
        <taxon>Spiralia</taxon>
        <taxon>Lophotrochozoa</taxon>
        <taxon>Platyhelminthes</taxon>
        <taxon>Trematoda</taxon>
        <taxon>Digenea</taxon>
        <taxon>Plagiorchiida</taxon>
        <taxon>Echinostomata</taxon>
        <taxon>Echinostomatoidea</taxon>
        <taxon>Fasciolidae</taxon>
        <taxon>Fasciola</taxon>
    </lineage>
</organism>
<feature type="region of interest" description="Disordered" evidence="5">
    <location>
        <begin position="57"/>
        <end position="82"/>
    </location>
</feature>
<dbReference type="InterPro" id="IPR012937">
    <property type="entry name" value="TET5"/>
</dbReference>
<comment type="similarity">
    <text evidence="1">Belongs to the TENT family.</text>
</comment>
<dbReference type="EMBL" id="JXXN02001226">
    <property type="protein sequence ID" value="THD25242.1"/>
    <property type="molecule type" value="Genomic_DNA"/>
</dbReference>
<reference evidence="6" key="1">
    <citation type="submission" date="2019-03" db="EMBL/GenBank/DDBJ databases">
        <title>Improved annotation for the trematode Fasciola hepatica.</title>
        <authorList>
            <person name="Choi Y.-J."/>
            <person name="Martin J."/>
            <person name="Mitreva M."/>
        </authorList>
    </citation>
    <scope>NUCLEOTIDE SEQUENCE [LARGE SCALE GENOMIC DNA]</scope>
</reference>
<dbReference type="PANTHER" id="PTHR12974:SF36">
    <property type="entry name" value="POLYNUCLEOTIDE ADENYLYLTRANSFERASE"/>
    <property type="match status" value="1"/>
</dbReference>
<keyword evidence="3" id="KW-0808">Transferase</keyword>
<evidence type="ECO:0000313" key="7">
    <source>
        <dbReference type="Proteomes" id="UP000230066"/>
    </source>
</evidence>
<dbReference type="GO" id="GO:1990817">
    <property type="term" value="F:poly(A) RNA polymerase activity"/>
    <property type="evidence" value="ECO:0007669"/>
    <property type="project" value="UniProtKB-EC"/>
</dbReference>
<dbReference type="GO" id="GO:0003723">
    <property type="term" value="F:RNA binding"/>
    <property type="evidence" value="ECO:0007669"/>
    <property type="project" value="TreeGrafter"/>
</dbReference>
<dbReference type="GO" id="GO:0048255">
    <property type="term" value="P:mRNA stabilization"/>
    <property type="evidence" value="ECO:0007669"/>
    <property type="project" value="TreeGrafter"/>
</dbReference>
<dbReference type="SMART" id="SM01153">
    <property type="entry name" value="DUF1693"/>
    <property type="match status" value="1"/>
</dbReference>
<evidence type="ECO:0000256" key="2">
    <source>
        <dbReference type="ARBA" id="ARBA00012388"/>
    </source>
</evidence>
<dbReference type="PANTHER" id="PTHR12974">
    <property type="entry name" value="PRION-LIKE- Q/N-RICH -DOMAIN-BEARING PROTEIN PROTEIN 44"/>
    <property type="match status" value="1"/>
</dbReference>
<proteinExistence type="inferred from homology"/>
<sequence>MSILRPVQSHEPVWLSGFSRLDKLSPDLSPCSGPTPYECRPCVKSGASSTCHSDDSGIDATVNVGPQSPLPEDTDDSEDSTSLDGYRVIIPSRQAARINRPSSIFRPLSARLFHDMPQGVQNIAETAQLSPSGSCCMAASRDLNYYPHGCATGAKPDDNRFEILSYDQLLRLTEILTRRLPVHSRCASFPVIWVRLCDLFEAVRENLHQFGVPFRDIRLNGGAASYVIGMESSPTYNDIDILISVDLSSDPSAIQKVKTSVLDALMRFLPEDDQPNFSSPWPSHSDLLPAMSSGCSKCSSLSQSTETRDRFSPSTETYTVPVTTAKESLILRNGFVPEESMDIIPELQMEGLTNLSDPNASGTSARGSPQLLSVAGTNLDPTTSNSLTLSSSQNSSTRLSPSTTGSLYVLNLQSPPQSLRPHSISPTSSVGLRESYIYKQFRKYGTNDADCWSLLSLGFPSSQSKVVEFKFVDRMRRQFEFTVDSFQILLDPILSFFQSHPDTEMTPNYYPTVVAESVAGSFSLALHHLKNKLILTKEPEMIRGGGLLKYCRLLVNGYQAPNGIDVCSLERYMSSRFFIDFQDLESQKSKIEAFLANHFLNHEFDEKIEFLKTVYRVVSGSTICLMSYERCQTLNLICGILQQLTQHQIEANRRSALSLDWLTERQNLVIDRVYLGTQLFPVISSASPLRYSCCQCGHGSDGTGITYQLSESAGSGLTEPKLSTSMVSDNMRASTLDAL</sequence>
<dbReference type="EC" id="2.7.7.19" evidence="2"/>
<comment type="caution">
    <text evidence="6">The sequence shown here is derived from an EMBL/GenBank/DDBJ whole genome shotgun (WGS) entry which is preliminary data.</text>
</comment>
<keyword evidence="7" id="KW-1185">Reference proteome</keyword>
<evidence type="ECO:0000313" key="6">
    <source>
        <dbReference type="EMBL" id="THD25242.1"/>
    </source>
</evidence>
<feature type="compositionally biased region" description="Polar residues" evidence="5">
    <location>
        <begin position="354"/>
        <end position="371"/>
    </location>
</feature>
<dbReference type="Pfam" id="PF07984">
    <property type="entry name" value="NTP_transf_7"/>
    <property type="match status" value="2"/>
</dbReference>